<dbReference type="Proteomes" id="UP000093928">
    <property type="component" value="Unassembled WGS sequence"/>
</dbReference>
<keyword evidence="2" id="KW-0808">Transferase</keyword>
<dbReference type="Gene3D" id="3.40.50.150">
    <property type="entry name" value="Vaccinia Virus protein VP39"/>
    <property type="match status" value="1"/>
</dbReference>
<gene>
    <name evidence="2" type="ORF">A5634_14345</name>
</gene>
<proteinExistence type="predicted"/>
<comment type="caution">
    <text evidence="2">The sequence shown here is derived from an EMBL/GenBank/DDBJ whole genome shotgun (WGS) entry which is preliminary data.</text>
</comment>
<name>A0A1A3PB08_MYCAS</name>
<dbReference type="SUPFAM" id="SSF53335">
    <property type="entry name" value="S-adenosyl-L-methionine-dependent methyltransferases"/>
    <property type="match status" value="1"/>
</dbReference>
<feature type="domain" description="Methyltransferase type 11" evidence="1">
    <location>
        <begin position="55"/>
        <end position="154"/>
    </location>
</feature>
<dbReference type="InterPro" id="IPR013216">
    <property type="entry name" value="Methyltransf_11"/>
</dbReference>
<dbReference type="Pfam" id="PF08241">
    <property type="entry name" value="Methyltransf_11"/>
    <property type="match status" value="1"/>
</dbReference>
<reference evidence="2 3" key="1">
    <citation type="submission" date="2016-06" db="EMBL/GenBank/DDBJ databases">
        <authorList>
            <person name="Kjaerup R.B."/>
            <person name="Dalgaard T.S."/>
            <person name="Juul-Madsen H.R."/>
        </authorList>
    </citation>
    <scope>NUCLEOTIDE SEQUENCE [LARGE SCALE GENOMIC DNA]</scope>
    <source>
        <strain evidence="2 3">1165133.8</strain>
    </source>
</reference>
<dbReference type="AlphaFoldDB" id="A0A1A3PB08"/>
<accession>A0A1A3PB08</accession>
<dbReference type="EMBL" id="LZLS01000007">
    <property type="protein sequence ID" value="OBK31408.1"/>
    <property type="molecule type" value="Genomic_DNA"/>
</dbReference>
<dbReference type="OrthoDB" id="529208at2"/>
<dbReference type="InterPro" id="IPR029063">
    <property type="entry name" value="SAM-dependent_MTases_sf"/>
</dbReference>
<dbReference type="RefSeq" id="WP_065142322.1">
    <property type="nucleotide sequence ID" value="NZ_LZLS01000007.1"/>
</dbReference>
<keyword evidence="2" id="KW-0489">Methyltransferase</keyword>
<dbReference type="GO" id="GO:0032259">
    <property type="term" value="P:methylation"/>
    <property type="evidence" value="ECO:0007669"/>
    <property type="project" value="UniProtKB-KW"/>
</dbReference>
<sequence>MGVRDAVMAGIAKQLGHPSGLRGRLVGAALNRGNRRLVTAAARALQADEASAVADVGFGGAVGLKFLLDSVGPSGSVHGVEVSETMLSQAAGRYRREIASGRLSLHSGSMTQLPFADGALDGVITVNTIYFVAELDKAFQELARVINSRGRLVIGLADPDVMAKLPFTGHGFHLRPVPDVIDTLRRTGRIVEHRQIGEDANAPHLLIARGVSIDPPELRPGEGSSCTEF</sequence>
<evidence type="ECO:0000313" key="2">
    <source>
        <dbReference type="EMBL" id="OBK31408.1"/>
    </source>
</evidence>
<dbReference type="GO" id="GO:0008757">
    <property type="term" value="F:S-adenosylmethionine-dependent methyltransferase activity"/>
    <property type="evidence" value="ECO:0007669"/>
    <property type="project" value="InterPro"/>
</dbReference>
<organism evidence="2 3">
    <name type="scientific">Mycobacterium asiaticum</name>
    <dbReference type="NCBI Taxonomy" id="1790"/>
    <lineage>
        <taxon>Bacteria</taxon>
        <taxon>Bacillati</taxon>
        <taxon>Actinomycetota</taxon>
        <taxon>Actinomycetes</taxon>
        <taxon>Mycobacteriales</taxon>
        <taxon>Mycobacteriaceae</taxon>
        <taxon>Mycobacterium</taxon>
    </lineage>
</organism>
<evidence type="ECO:0000313" key="3">
    <source>
        <dbReference type="Proteomes" id="UP000093928"/>
    </source>
</evidence>
<evidence type="ECO:0000259" key="1">
    <source>
        <dbReference type="Pfam" id="PF08241"/>
    </source>
</evidence>
<protein>
    <submittedName>
        <fullName evidence="2">SAM-dependent methyltransferase</fullName>
    </submittedName>
</protein>